<reference evidence="1 2" key="1">
    <citation type="submission" date="2024-10" db="EMBL/GenBank/DDBJ databases">
        <title>The Natural Products Discovery Center: Release of the First 8490 Sequenced Strains for Exploring Actinobacteria Biosynthetic Diversity.</title>
        <authorList>
            <person name="Kalkreuter E."/>
            <person name="Kautsar S.A."/>
            <person name="Yang D."/>
            <person name="Bader C.D."/>
            <person name="Teijaro C.N."/>
            <person name="Fluegel L."/>
            <person name="Davis C.M."/>
            <person name="Simpson J.R."/>
            <person name="Lauterbach L."/>
            <person name="Steele A.D."/>
            <person name="Gui C."/>
            <person name="Meng S."/>
            <person name="Li G."/>
            <person name="Viehrig K."/>
            <person name="Ye F."/>
            <person name="Su P."/>
            <person name="Kiefer A.F."/>
            <person name="Nichols A."/>
            <person name="Cepeda A.J."/>
            <person name="Yan W."/>
            <person name="Fan B."/>
            <person name="Jiang Y."/>
            <person name="Adhikari A."/>
            <person name="Zheng C.-J."/>
            <person name="Schuster L."/>
            <person name="Cowan T.M."/>
            <person name="Smanski M.J."/>
            <person name="Chevrette M.G."/>
            <person name="De Carvalho L.P.S."/>
            <person name="Shen B."/>
        </authorList>
    </citation>
    <scope>NUCLEOTIDE SEQUENCE [LARGE SCALE GENOMIC DNA]</scope>
    <source>
        <strain evidence="1 2">NPDC048320</strain>
    </source>
</reference>
<evidence type="ECO:0000313" key="2">
    <source>
        <dbReference type="Proteomes" id="UP001604267"/>
    </source>
</evidence>
<keyword evidence="2" id="KW-1185">Reference proteome</keyword>
<gene>
    <name evidence="1" type="ORF">ACGFZB_12640</name>
</gene>
<name>A0ABW7B5Y9_9ACTN</name>
<evidence type="ECO:0008006" key="3">
    <source>
        <dbReference type="Google" id="ProtNLM"/>
    </source>
</evidence>
<accession>A0ABW7B5Y9</accession>
<dbReference type="EMBL" id="JBICYV010000005">
    <property type="protein sequence ID" value="MFG3011284.1"/>
    <property type="molecule type" value="Genomic_DNA"/>
</dbReference>
<sequence length="41" mass="4230">MSNPAPLEHAAHLAHVRAATAGIRAGNLTSYVDDWKAATGS</sequence>
<dbReference type="RefSeq" id="WP_392817595.1">
    <property type="nucleotide sequence ID" value="NZ_JBICYV010000005.1"/>
</dbReference>
<comment type="caution">
    <text evidence="1">The sequence shown here is derived from an EMBL/GenBank/DDBJ whole genome shotgun (WGS) entry which is preliminary data.</text>
</comment>
<evidence type="ECO:0000313" key="1">
    <source>
        <dbReference type="EMBL" id="MFG3011284.1"/>
    </source>
</evidence>
<proteinExistence type="predicted"/>
<protein>
    <recommendedName>
        <fullName evidence="3">Integrase</fullName>
    </recommendedName>
</protein>
<organism evidence="1 2">
    <name type="scientific">Streptomyces cinerochromogenes</name>
    <dbReference type="NCBI Taxonomy" id="66422"/>
    <lineage>
        <taxon>Bacteria</taxon>
        <taxon>Bacillati</taxon>
        <taxon>Actinomycetota</taxon>
        <taxon>Actinomycetes</taxon>
        <taxon>Kitasatosporales</taxon>
        <taxon>Streptomycetaceae</taxon>
        <taxon>Streptomyces</taxon>
    </lineage>
</organism>
<dbReference type="Proteomes" id="UP001604267">
    <property type="component" value="Unassembled WGS sequence"/>
</dbReference>